<proteinExistence type="predicted"/>
<feature type="non-terminal residue" evidence="1">
    <location>
        <position position="109"/>
    </location>
</feature>
<evidence type="ECO:0000313" key="2">
    <source>
        <dbReference type="Proteomes" id="UP000619265"/>
    </source>
</evidence>
<gene>
    <name evidence="1" type="ORF">F2P56_007069</name>
</gene>
<dbReference type="AlphaFoldDB" id="A0A834D2M7"/>
<dbReference type="Gramene" id="Jr03_15520_p1">
    <property type="protein sequence ID" value="cds.Jr03_15520_p1"/>
    <property type="gene ID" value="Jr03_15520"/>
</dbReference>
<comment type="caution">
    <text evidence="1">The sequence shown here is derived from an EMBL/GenBank/DDBJ whole genome shotgun (WGS) entry which is preliminary data.</text>
</comment>
<evidence type="ECO:0000313" key="1">
    <source>
        <dbReference type="EMBL" id="KAF5475240.1"/>
    </source>
</evidence>
<sequence length="109" mass="13017">MRLWWSFIRRLTGRRRTINLSPQPLKTPIYHAPHKDVYEWFNRMCFDKGSRTSKIMAKLRVVKQKGSNVPRGRKYSSPLSHLDKNNHKQKLSYLIMLASPITHKKITNW</sequence>
<reference evidence="1" key="2">
    <citation type="submission" date="2020-03" db="EMBL/GenBank/DDBJ databases">
        <title>Walnut 2.0.</title>
        <authorList>
            <person name="Marrano A."/>
            <person name="Britton M."/>
            <person name="Zimin A.V."/>
            <person name="Zaini P.A."/>
            <person name="Workman R."/>
            <person name="Puiu D."/>
            <person name="Bianco L."/>
            <person name="Allen B.J."/>
            <person name="Troggio M."/>
            <person name="Leslie C.A."/>
            <person name="Timp W."/>
            <person name="Dendekar A."/>
            <person name="Salzberg S.L."/>
            <person name="Neale D.B."/>
        </authorList>
    </citation>
    <scope>NUCLEOTIDE SEQUENCE</scope>
    <source>
        <tissue evidence="1">Leaves</tissue>
    </source>
</reference>
<protein>
    <submittedName>
        <fullName evidence="1">Uncharacterized protein</fullName>
    </submittedName>
</protein>
<accession>A0A834D2M7</accession>
<name>A0A834D2M7_JUGRE</name>
<dbReference type="Proteomes" id="UP000619265">
    <property type="component" value="Unassembled WGS sequence"/>
</dbReference>
<dbReference type="EMBL" id="LIHL02000003">
    <property type="protein sequence ID" value="KAF5475240.1"/>
    <property type="molecule type" value="Genomic_DNA"/>
</dbReference>
<organism evidence="1 2">
    <name type="scientific">Juglans regia</name>
    <name type="common">English walnut</name>
    <dbReference type="NCBI Taxonomy" id="51240"/>
    <lineage>
        <taxon>Eukaryota</taxon>
        <taxon>Viridiplantae</taxon>
        <taxon>Streptophyta</taxon>
        <taxon>Embryophyta</taxon>
        <taxon>Tracheophyta</taxon>
        <taxon>Spermatophyta</taxon>
        <taxon>Magnoliopsida</taxon>
        <taxon>eudicotyledons</taxon>
        <taxon>Gunneridae</taxon>
        <taxon>Pentapetalae</taxon>
        <taxon>rosids</taxon>
        <taxon>fabids</taxon>
        <taxon>Fagales</taxon>
        <taxon>Juglandaceae</taxon>
        <taxon>Juglans</taxon>
    </lineage>
</organism>
<reference evidence="1" key="1">
    <citation type="submission" date="2015-10" db="EMBL/GenBank/DDBJ databases">
        <authorList>
            <person name="Martinez-Garcia P.J."/>
            <person name="Crepeau M.W."/>
            <person name="Puiu D."/>
            <person name="Gonzalez-Ibeas D."/>
            <person name="Whalen J."/>
            <person name="Stevens K."/>
            <person name="Paul R."/>
            <person name="Butterfield T."/>
            <person name="Britton M."/>
            <person name="Reagan R."/>
            <person name="Chakraborty S."/>
            <person name="Walawage S.L."/>
            <person name="Vasquez-Gross H.A."/>
            <person name="Cardeno C."/>
            <person name="Famula R."/>
            <person name="Pratt K."/>
            <person name="Kuruganti S."/>
            <person name="Aradhya M.K."/>
            <person name="Leslie C.A."/>
            <person name="Dandekar A.M."/>
            <person name="Salzberg S.L."/>
            <person name="Wegrzyn J.L."/>
            <person name="Langley C.H."/>
            <person name="Neale D.B."/>
        </authorList>
    </citation>
    <scope>NUCLEOTIDE SEQUENCE</scope>
    <source>
        <tissue evidence="1">Leaves</tissue>
    </source>
</reference>